<evidence type="ECO:0000256" key="2">
    <source>
        <dbReference type="PIRNR" id="PIRNR006429"/>
    </source>
</evidence>
<organism evidence="4 5">
    <name type="scientific">Polycladomyces zharkentensis</name>
    <dbReference type="NCBI Taxonomy" id="2807616"/>
    <lineage>
        <taxon>Bacteria</taxon>
        <taxon>Bacillati</taxon>
        <taxon>Bacillota</taxon>
        <taxon>Bacilli</taxon>
        <taxon>Bacillales</taxon>
        <taxon>Thermoactinomycetaceae</taxon>
        <taxon>Polycladomyces</taxon>
    </lineage>
</organism>
<dbReference type="InterPro" id="IPR002932">
    <property type="entry name" value="Glu_synthdom"/>
</dbReference>
<dbReference type="SUPFAM" id="SSF51395">
    <property type="entry name" value="FMN-linked oxidoreductases"/>
    <property type="match status" value="1"/>
</dbReference>
<dbReference type="EMBL" id="JAFHAP010000008">
    <property type="protein sequence ID" value="MBN2909466.1"/>
    <property type="molecule type" value="Genomic_DNA"/>
</dbReference>
<dbReference type="PANTHER" id="PTHR43819:SF1">
    <property type="entry name" value="ARCHAEAL-TYPE GLUTAMATE SYNTHASE [NADPH]"/>
    <property type="match status" value="1"/>
</dbReference>
<reference evidence="4" key="1">
    <citation type="journal article" date="2024" name="Int. J. Syst. Evol. Microbiol.">
        <title>Polycladomyces zharkentensis sp. nov., a novel thermophilic cellulose- and starch-degrading member of the Bacillota from a geothermal aquifer in Kazakhstan.</title>
        <authorList>
            <person name="Mashzhan A."/>
            <person name="Kistaubayeva A."/>
            <person name="Javier-Lopez R."/>
            <person name="Bissenova U."/>
            <person name="Bissenbay A."/>
            <person name="Birkeland N.K."/>
        </authorList>
    </citation>
    <scope>NUCLEOTIDE SEQUENCE</scope>
    <source>
        <strain evidence="4">ZKZ2T</strain>
    </source>
</reference>
<dbReference type="Proteomes" id="UP001177120">
    <property type="component" value="Unassembled WGS sequence"/>
</dbReference>
<dbReference type="Gene3D" id="3.20.20.70">
    <property type="entry name" value="Aldolase class I"/>
    <property type="match status" value="1"/>
</dbReference>
<comment type="similarity">
    <text evidence="1 2">Belongs to the glutamate synthase family.</text>
</comment>
<evidence type="ECO:0000259" key="3">
    <source>
        <dbReference type="Pfam" id="PF01645"/>
    </source>
</evidence>
<keyword evidence="5" id="KW-1185">Reference proteome</keyword>
<accession>A0ABS2WIV9</accession>
<dbReference type="PIRSF" id="PIRSF006429">
    <property type="entry name" value="GOGAT_lg_2"/>
    <property type="match status" value="1"/>
</dbReference>
<gene>
    <name evidence="4" type="ORF">JQC72_07990</name>
</gene>
<comment type="caution">
    <text evidence="4">The sequence shown here is derived from an EMBL/GenBank/DDBJ whole genome shotgun (WGS) entry which is preliminary data.</text>
</comment>
<dbReference type="Pfam" id="PF01645">
    <property type="entry name" value="Glu_synthase"/>
    <property type="match status" value="1"/>
</dbReference>
<evidence type="ECO:0000256" key="1">
    <source>
        <dbReference type="ARBA" id="ARBA00009716"/>
    </source>
</evidence>
<dbReference type="PANTHER" id="PTHR43819">
    <property type="entry name" value="ARCHAEAL-TYPE GLUTAMATE SYNTHASE [NADPH]"/>
    <property type="match status" value="1"/>
</dbReference>
<dbReference type="RefSeq" id="WP_205494590.1">
    <property type="nucleotide sequence ID" value="NZ_JAFHAP010000008.1"/>
</dbReference>
<sequence>MTFFWVALGTSSAVTLLAGMVLVFTRPLIQRLWRKAIRIIETDPYSMNLWEMVSLARRIHPQIIVENGMRAESGVLVKRPLGSPKPMPHFQGLMFLPSQMADLPTKEKIQVDTRTVIGPCAKRPLELDIPLMITGMAYGLAVSERLKIALAKGASMAGTATNSGEGPFLPEERHYADKMVIQYSRAKWAKDPEILKQADMIEIHIGQGSSGPAPSQVPSIHLKGRAMQLMGLSPGDTAEIHSRMPGVTRKHDWRKLVDKLRRLTDGVPIGMKMIPGRIEEDLEIAIYAGVDFITLDGAQAATKGTPPILQDDFGLPTVIGLCRAVEFLEKKKKKDEVSIIVSGGLSTPGDFLKALALGADAVALGSIVLFAASHLQGSQKALPWEPPTEVVWYDADLSEQLDVEKAAKYVKQLLQSSVEEMKLATIALGKTRLQDVDKQDLVAMDQVSADIAQVPLM</sequence>
<name>A0ABS2WIV9_9BACL</name>
<proteinExistence type="inferred from homology"/>
<evidence type="ECO:0000313" key="5">
    <source>
        <dbReference type="Proteomes" id="UP001177120"/>
    </source>
</evidence>
<dbReference type="InterPro" id="IPR013785">
    <property type="entry name" value="Aldolase_TIM"/>
</dbReference>
<dbReference type="CDD" id="cd02808">
    <property type="entry name" value="GltS_FMN"/>
    <property type="match status" value="1"/>
</dbReference>
<dbReference type="InterPro" id="IPR024188">
    <property type="entry name" value="GltB"/>
</dbReference>
<feature type="domain" description="Glutamate synthase" evidence="3">
    <location>
        <begin position="118"/>
        <end position="429"/>
    </location>
</feature>
<protein>
    <submittedName>
        <fullName evidence="4">FMN-binding glutamate synthase family protein</fullName>
    </submittedName>
</protein>
<evidence type="ECO:0000313" key="4">
    <source>
        <dbReference type="EMBL" id="MBN2909466.1"/>
    </source>
</evidence>